<keyword evidence="4" id="KW-0547">Nucleotide-binding</keyword>
<evidence type="ECO:0000313" key="4">
    <source>
        <dbReference type="EMBL" id="MFI7439730.1"/>
    </source>
</evidence>
<dbReference type="PROSITE" id="PS50801">
    <property type="entry name" value="STAS"/>
    <property type="match status" value="1"/>
</dbReference>
<sequence>MVGDGPVDVPPATAGLAARSGAEPAGAAETLLEQPFDGDSLYALRATLEAHASRAGLPDGRVMDLVMTVHELATNVIVHGAGSGRVRIRRVDGALRCEITDAGPPGAGTGVLVGDVAGAGTGDAPDDGAGDGAGEGTGNASGDGAGDGVGWPIRHGHGLWIARHLTDGFTLATGPEGTVAAVDFTLPSVSVEASPFELVRHDRGSYVLLELTGPLIEQAAELINAVVGDIASGGRPRLVLDLSGVTFWDAVGVAALIMAQEQVRAASGVLVLAGPAPGFRERLDALSPTPFTLYADRDEAAGRFGTESGS</sequence>
<evidence type="ECO:0000256" key="1">
    <source>
        <dbReference type="ARBA" id="ARBA00022527"/>
    </source>
</evidence>
<keyword evidence="1" id="KW-0808">Transferase</keyword>
<protein>
    <submittedName>
        <fullName evidence="4">ATP-binding protein</fullName>
    </submittedName>
</protein>
<dbReference type="InterPro" id="IPR050267">
    <property type="entry name" value="Anti-sigma-factor_SerPK"/>
</dbReference>
<gene>
    <name evidence="4" type="ORF">ACIBP5_07220</name>
</gene>
<evidence type="ECO:0000256" key="2">
    <source>
        <dbReference type="SAM" id="MobiDB-lite"/>
    </source>
</evidence>
<dbReference type="EMBL" id="JBITMB010000002">
    <property type="protein sequence ID" value="MFI7439730.1"/>
    <property type="molecule type" value="Genomic_DNA"/>
</dbReference>
<dbReference type="InterPro" id="IPR036513">
    <property type="entry name" value="STAS_dom_sf"/>
</dbReference>
<evidence type="ECO:0000313" key="5">
    <source>
        <dbReference type="Proteomes" id="UP001612928"/>
    </source>
</evidence>
<keyword evidence="5" id="KW-1185">Reference proteome</keyword>
<reference evidence="4 5" key="1">
    <citation type="submission" date="2024-10" db="EMBL/GenBank/DDBJ databases">
        <title>The Natural Products Discovery Center: Release of the First 8490 Sequenced Strains for Exploring Actinobacteria Biosynthetic Diversity.</title>
        <authorList>
            <person name="Kalkreuter E."/>
            <person name="Kautsar S.A."/>
            <person name="Yang D."/>
            <person name="Bader C.D."/>
            <person name="Teijaro C.N."/>
            <person name="Fluegel L."/>
            <person name="Davis C.M."/>
            <person name="Simpson J.R."/>
            <person name="Lauterbach L."/>
            <person name="Steele A.D."/>
            <person name="Gui C."/>
            <person name="Meng S."/>
            <person name="Li G."/>
            <person name="Viehrig K."/>
            <person name="Ye F."/>
            <person name="Su P."/>
            <person name="Kiefer A.F."/>
            <person name="Nichols A."/>
            <person name="Cepeda A.J."/>
            <person name="Yan W."/>
            <person name="Fan B."/>
            <person name="Jiang Y."/>
            <person name="Adhikari A."/>
            <person name="Zheng C.-J."/>
            <person name="Schuster L."/>
            <person name="Cowan T.M."/>
            <person name="Smanski M.J."/>
            <person name="Chevrette M.G."/>
            <person name="De Carvalho L.P.S."/>
            <person name="Shen B."/>
        </authorList>
    </citation>
    <scope>NUCLEOTIDE SEQUENCE [LARGE SCALE GENOMIC DNA]</scope>
    <source>
        <strain evidence="4 5">NPDC049503</strain>
    </source>
</reference>
<organism evidence="4 5">
    <name type="scientific">Nonomuraea indica</name>
    <dbReference type="NCBI Taxonomy" id="1581193"/>
    <lineage>
        <taxon>Bacteria</taxon>
        <taxon>Bacillati</taxon>
        <taxon>Actinomycetota</taxon>
        <taxon>Actinomycetes</taxon>
        <taxon>Streptosporangiales</taxon>
        <taxon>Streptosporangiaceae</taxon>
        <taxon>Nonomuraea</taxon>
    </lineage>
</organism>
<name>A0ABW7ZYV4_9ACTN</name>
<dbReference type="GO" id="GO:0005524">
    <property type="term" value="F:ATP binding"/>
    <property type="evidence" value="ECO:0007669"/>
    <property type="project" value="UniProtKB-KW"/>
</dbReference>
<dbReference type="SUPFAM" id="SSF52091">
    <property type="entry name" value="SpoIIaa-like"/>
    <property type="match status" value="1"/>
</dbReference>
<feature type="region of interest" description="Disordered" evidence="2">
    <location>
        <begin position="108"/>
        <end position="148"/>
    </location>
</feature>
<proteinExistence type="predicted"/>
<dbReference type="InterPro" id="IPR002645">
    <property type="entry name" value="STAS_dom"/>
</dbReference>
<dbReference type="Gene3D" id="3.30.565.10">
    <property type="entry name" value="Histidine kinase-like ATPase, C-terminal domain"/>
    <property type="match status" value="1"/>
</dbReference>
<keyword evidence="4" id="KW-0067">ATP-binding</keyword>
<accession>A0ABW7ZYV4</accession>
<feature type="compositionally biased region" description="Gly residues" evidence="2">
    <location>
        <begin position="108"/>
        <end position="121"/>
    </location>
</feature>
<keyword evidence="1" id="KW-0723">Serine/threonine-protein kinase</keyword>
<dbReference type="CDD" id="cd07043">
    <property type="entry name" value="STAS_anti-anti-sigma_factors"/>
    <property type="match status" value="1"/>
</dbReference>
<dbReference type="InterPro" id="IPR036890">
    <property type="entry name" value="HATPase_C_sf"/>
</dbReference>
<comment type="caution">
    <text evidence="4">The sequence shown here is derived from an EMBL/GenBank/DDBJ whole genome shotgun (WGS) entry which is preliminary data.</text>
</comment>
<evidence type="ECO:0000259" key="3">
    <source>
        <dbReference type="PROSITE" id="PS50801"/>
    </source>
</evidence>
<dbReference type="PANTHER" id="PTHR35526:SF3">
    <property type="entry name" value="ANTI-SIGMA-F FACTOR RSBW"/>
    <property type="match status" value="1"/>
</dbReference>
<dbReference type="Gene3D" id="3.30.750.24">
    <property type="entry name" value="STAS domain"/>
    <property type="match status" value="1"/>
</dbReference>
<feature type="domain" description="STAS" evidence="3">
    <location>
        <begin position="207"/>
        <end position="284"/>
    </location>
</feature>
<feature type="compositionally biased region" description="Gly residues" evidence="2">
    <location>
        <begin position="130"/>
        <end position="148"/>
    </location>
</feature>
<dbReference type="Pfam" id="PF01740">
    <property type="entry name" value="STAS"/>
    <property type="match status" value="1"/>
</dbReference>
<keyword evidence="1" id="KW-0418">Kinase</keyword>
<dbReference type="RefSeq" id="WP_397019392.1">
    <property type="nucleotide sequence ID" value="NZ_JBITMB010000002.1"/>
</dbReference>
<dbReference type="PANTHER" id="PTHR35526">
    <property type="entry name" value="ANTI-SIGMA-F FACTOR RSBW-RELATED"/>
    <property type="match status" value="1"/>
</dbReference>
<dbReference type="InterPro" id="IPR003594">
    <property type="entry name" value="HATPase_dom"/>
</dbReference>
<dbReference type="Proteomes" id="UP001612928">
    <property type="component" value="Unassembled WGS sequence"/>
</dbReference>
<dbReference type="Pfam" id="PF13581">
    <property type="entry name" value="HATPase_c_2"/>
    <property type="match status" value="1"/>
</dbReference>